<keyword evidence="2 5" id="KW-0436">Ligase</keyword>
<feature type="active site" description="Tele-AMP-histidine intermediate" evidence="5">
    <location>
        <position position="307"/>
    </location>
</feature>
<feature type="binding site" evidence="5">
    <location>
        <begin position="282"/>
        <end position="286"/>
    </location>
    <ligand>
        <name>ATP</name>
        <dbReference type="ChEBI" id="CHEBI:30616"/>
    </ligand>
</feature>
<comment type="catalytic activity">
    <reaction evidence="4 5">
        <text>a 3'-end 3'-phospho-ribonucleotide-RNA + ATP = a 3'-end 2',3'-cyclophospho-ribonucleotide-RNA + AMP + diphosphate</text>
        <dbReference type="Rhea" id="RHEA:23976"/>
        <dbReference type="Rhea" id="RHEA-COMP:10463"/>
        <dbReference type="Rhea" id="RHEA-COMP:10464"/>
        <dbReference type="ChEBI" id="CHEBI:30616"/>
        <dbReference type="ChEBI" id="CHEBI:33019"/>
        <dbReference type="ChEBI" id="CHEBI:83062"/>
        <dbReference type="ChEBI" id="CHEBI:83064"/>
        <dbReference type="ChEBI" id="CHEBI:456215"/>
        <dbReference type="EC" id="6.5.1.4"/>
    </reaction>
</comment>
<dbReference type="InterPro" id="IPR023797">
    <property type="entry name" value="RNA3'_phos_cyclase_dom"/>
</dbReference>
<dbReference type="InterPro" id="IPR037136">
    <property type="entry name" value="RNA3'_phos_cyclase_dom_sf"/>
</dbReference>
<evidence type="ECO:0000313" key="10">
    <source>
        <dbReference type="Proteomes" id="UP001596045"/>
    </source>
</evidence>
<gene>
    <name evidence="5 9" type="primary">rtcA</name>
    <name evidence="9" type="ORF">ACFPM8_05000</name>
</gene>
<dbReference type="HAMAP" id="MF_00200">
    <property type="entry name" value="RTC"/>
    <property type="match status" value="1"/>
</dbReference>
<comment type="function">
    <text evidence="5">Catalyzes the conversion of 3'-phosphate to a 2',3'-cyclic phosphodiester at the end of RNA. The mechanism of action of the enzyme occurs in 3 steps: (A) adenylation of the enzyme by ATP; (B) transfer of adenylate to an RNA-N3'P to produce RNA-N3'PP5'A; (C) and attack of the adjacent 2'-hydroxyl on the 3'-phosphorus in the diester linkage to produce the cyclic end product. The biological role of this enzyme is unknown but it is likely to function in some aspects of cellular RNA processing.</text>
</comment>
<dbReference type="Pfam" id="PF01137">
    <property type="entry name" value="RTC"/>
    <property type="match status" value="1"/>
</dbReference>
<evidence type="ECO:0000256" key="6">
    <source>
        <dbReference type="NCBIfam" id="TIGR03399"/>
    </source>
</evidence>
<dbReference type="Proteomes" id="UP001596045">
    <property type="component" value="Unassembled WGS sequence"/>
</dbReference>
<dbReference type="PIRSF" id="PIRSF005378">
    <property type="entry name" value="RNA3'_term_phos_cycl_euk"/>
    <property type="match status" value="1"/>
</dbReference>
<protein>
    <recommendedName>
        <fullName evidence="5 6">RNA 3'-terminal phosphate cyclase</fullName>
        <shortName evidence="5">RNA cyclase</shortName>
        <shortName evidence="5">RNA-3'-phosphate cyclase</shortName>
        <ecNumber evidence="5 6">6.5.1.4</ecNumber>
    </recommendedName>
</protein>
<evidence type="ECO:0000259" key="8">
    <source>
        <dbReference type="Pfam" id="PF05189"/>
    </source>
</evidence>
<keyword evidence="5" id="KW-0963">Cytoplasm</keyword>
<keyword evidence="10" id="KW-1185">Reference proteome</keyword>
<dbReference type="SUPFAM" id="SSF55205">
    <property type="entry name" value="EPT/RTPC-like"/>
    <property type="match status" value="2"/>
</dbReference>
<reference evidence="10" key="1">
    <citation type="journal article" date="2019" name="Int. J. Syst. Evol. Microbiol.">
        <title>The Global Catalogue of Microorganisms (GCM) 10K type strain sequencing project: providing services to taxonomists for standard genome sequencing and annotation.</title>
        <authorList>
            <consortium name="The Broad Institute Genomics Platform"/>
            <consortium name="The Broad Institute Genome Sequencing Center for Infectious Disease"/>
            <person name="Wu L."/>
            <person name="Ma J."/>
        </authorList>
    </citation>
    <scope>NUCLEOTIDE SEQUENCE [LARGE SCALE GENOMIC DNA]</scope>
    <source>
        <strain evidence="10">JCM 17066</strain>
    </source>
</reference>
<dbReference type="NCBIfam" id="NF003246">
    <property type="entry name" value="PRK04204.1-2"/>
    <property type="match status" value="1"/>
</dbReference>
<evidence type="ECO:0000256" key="3">
    <source>
        <dbReference type="ARBA" id="ARBA00022741"/>
    </source>
</evidence>
<comment type="caution">
    <text evidence="9">The sequence shown here is derived from an EMBL/GenBank/DDBJ whole genome shotgun (WGS) entry which is preliminary data.</text>
</comment>
<dbReference type="PANTHER" id="PTHR11096">
    <property type="entry name" value="RNA 3' TERMINAL PHOSPHATE CYCLASE"/>
    <property type="match status" value="1"/>
</dbReference>
<dbReference type="GO" id="GO:0003963">
    <property type="term" value="F:RNA-3'-phosphate cyclase activity"/>
    <property type="evidence" value="ECO:0007669"/>
    <property type="project" value="UniProtKB-EC"/>
</dbReference>
<feature type="domain" description="RNA 3'-terminal phosphate cyclase insert" evidence="8">
    <location>
        <begin position="182"/>
        <end position="273"/>
    </location>
</feature>
<dbReference type="RefSeq" id="WP_378995576.1">
    <property type="nucleotide sequence ID" value="NZ_JBHSMT010000008.1"/>
</dbReference>
<keyword evidence="3 5" id="KW-0547">Nucleotide-binding</keyword>
<dbReference type="InterPro" id="IPR013791">
    <property type="entry name" value="RNA3'-term_phos_cycl_insert"/>
</dbReference>
<dbReference type="InterPro" id="IPR000228">
    <property type="entry name" value="RNA3'_term_phos_cyc"/>
</dbReference>
<dbReference type="InterPro" id="IPR036553">
    <property type="entry name" value="RPTC_insert"/>
</dbReference>
<comment type="subcellular location">
    <subcellularLocation>
        <location evidence="5">Cytoplasm</location>
    </subcellularLocation>
</comment>
<evidence type="ECO:0000256" key="5">
    <source>
        <dbReference type="HAMAP-Rule" id="MF_00200"/>
    </source>
</evidence>
<sequence length="339" mass="36221">MIELDGSTGEGGGQILRTALTLAMITGQPFRIANIRANRPKPGLMRQHLVAVQAAAQICNADLRDTAVGAQTLEFVPNQITGGDYQFAIGTAGSCTLVLQTLLPALLYAQQPSVIKITGGTHNAMAPPAQFLQRAYGRVLADMGATLDIQLNRFGFYPAGGGEIVASVQPCRQLRPLELMTRGERTSGYAESFIAGVPLHVAQRELECVGTSMGWDEPQLKIRGLSPDQGPGNVLLVTLEHQHVTDVFCAFGEKMVRSESVAKSVISQVRQYITSGAAVGEHLADQIMLPLALAGGGGFTSSRMSRHALTNAGVIEKFLPVRFAMNEKDGLHTCVITQK</sequence>
<organism evidence="9 10">
    <name type="scientific">Paraherbaspirillum soli</name>
    <dbReference type="NCBI Taxonomy" id="631222"/>
    <lineage>
        <taxon>Bacteria</taxon>
        <taxon>Pseudomonadati</taxon>
        <taxon>Pseudomonadota</taxon>
        <taxon>Betaproteobacteria</taxon>
        <taxon>Burkholderiales</taxon>
        <taxon>Oxalobacteraceae</taxon>
        <taxon>Paraherbaspirillum</taxon>
    </lineage>
</organism>
<dbReference type="Pfam" id="PF05189">
    <property type="entry name" value="RTC_insert"/>
    <property type="match status" value="1"/>
</dbReference>
<accession>A0ABW0M579</accession>
<evidence type="ECO:0000259" key="7">
    <source>
        <dbReference type="Pfam" id="PF01137"/>
    </source>
</evidence>
<evidence type="ECO:0000256" key="2">
    <source>
        <dbReference type="ARBA" id="ARBA00022598"/>
    </source>
</evidence>
<dbReference type="Gene3D" id="3.65.10.20">
    <property type="entry name" value="RNA 3'-terminal phosphate cyclase domain"/>
    <property type="match status" value="1"/>
</dbReference>
<dbReference type="Gene3D" id="3.30.360.20">
    <property type="entry name" value="RNA 3'-terminal phosphate cyclase, insert domain"/>
    <property type="match status" value="1"/>
</dbReference>
<dbReference type="PANTHER" id="PTHR11096:SF0">
    <property type="entry name" value="RNA 3'-TERMINAL PHOSPHATE CYCLASE"/>
    <property type="match status" value="1"/>
</dbReference>
<dbReference type="EC" id="6.5.1.4" evidence="5 6"/>
<evidence type="ECO:0000256" key="1">
    <source>
        <dbReference type="ARBA" id="ARBA00009206"/>
    </source>
</evidence>
<dbReference type="SUPFAM" id="SSF52913">
    <property type="entry name" value="RNA 3'-terminal phosphate cyclase, RPTC, insert domain"/>
    <property type="match status" value="1"/>
</dbReference>
<dbReference type="NCBIfam" id="TIGR03399">
    <property type="entry name" value="RNA_3prim_cycl"/>
    <property type="match status" value="1"/>
</dbReference>
<feature type="domain" description="RNA 3'-terminal phosphate cyclase" evidence="7">
    <location>
        <begin position="9"/>
        <end position="324"/>
    </location>
</feature>
<dbReference type="NCBIfam" id="NF003247">
    <property type="entry name" value="PRK04204.1-3"/>
    <property type="match status" value="1"/>
</dbReference>
<feature type="binding site" evidence="5">
    <location>
        <position position="100"/>
    </location>
    <ligand>
        <name>ATP</name>
        <dbReference type="ChEBI" id="CHEBI:30616"/>
    </ligand>
</feature>
<dbReference type="InterPro" id="IPR013792">
    <property type="entry name" value="RNA3'P_cycl/enolpyr_Trfase_a/b"/>
</dbReference>
<evidence type="ECO:0000256" key="4">
    <source>
        <dbReference type="ARBA" id="ARBA00024481"/>
    </source>
</evidence>
<name>A0ABW0M579_9BURK</name>
<dbReference type="InterPro" id="IPR017770">
    <property type="entry name" value="RNA3'_term_phos_cyc_type_1"/>
</dbReference>
<comment type="similarity">
    <text evidence="1 5">Belongs to the RNA 3'-terminal cyclase family. Type 1 subfamily.</text>
</comment>
<evidence type="ECO:0000313" key="9">
    <source>
        <dbReference type="EMBL" id="MFC5473308.1"/>
    </source>
</evidence>
<dbReference type="EMBL" id="JBHSMT010000008">
    <property type="protein sequence ID" value="MFC5473308.1"/>
    <property type="molecule type" value="Genomic_DNA"/>
</dbReference>
<keyword evidence="5" id="KW-0067">ATP-binding</keyword>
<proteinExistence type="inferred from homology"/>